<evidence type="ECO:0000256" key="5">
    <source>
        <dbReference type="ARBA" id="ARBA00022989"/>
    </source>
</evidence>
<organism evidence="8 9">
    <name type="scientific">Oryza sativa subsp. japonica</name>
    <name type="common">Rice</name>
    <dbReference type="NCBI Taxonomy" id="39947"/>
    <lineage>
        <taxon>Eukaryota</taxon>
        <taxon>Viridiplantae</taxon>
        <taxon>Streptophyta</taxon>
        <taxon>Embryophyta</taxon>
        <taxon>Tracheophyta</taxon>
        <taxon>Spermatophyta</taxon>
        <taxon>Magnoliopsida</taxon>
        <taxon>Liliopsida</taxon>
        <taxon>Poales</taxon>
        <taxon>Poaceae</taxon>
        <taxon>BOP clade</taxon>
        <taxon>Oryzoideae</taxon>
        <taxon>Oryzeae</taxon>
        <taxon>Oryzinae</taxon>
        <taxon>Oryza</taxon>
        <taxon>Oryza sativa</taxon>
    </lineage>
</organism>
<dbReference type="EMBL" id="AP014968">
    <property type="protein sequence ID" value="BAT17366.1"/>
    <property type="molecule type" value="Genomic_DNA"/>
</dbReference>
<evidence type="ECO:0000256" key="3">
    <source>
        <dbReference type="ARBA" id="ARBA00022448"/>
    </source>
</evidence>
<proteinExistence type="inferred from homology"/>
<reference evidence="8 9" key="2">
    <citation type="journal article" date="2013" name="Plant Cell Physiol.">
        <title>Rice Annotation Project Database (RAP-DB): an integrative and interactive database for rice genomics.</title>
        <authorList>
            <person name="Sakai H."/>
            <person name="Lee S.S."/>
            <person name="Tanaka T."/>
            <person name="Numa H."/>
            <person name="Kim J."/>
            <person name="Kawahara Y."/>
            <person name="Wakimoto H."/>
            <person name="Yang C.C."/>
            <person name="Iwamoto M."/>
            <person name="Abe T."/>
            <person name="Yamada Y."/>
            <person name="Muto A."/>
            <person name="Inokuchi H."/>
            <person name="Ikemura T."/>
            <person name="Matsumoto T."/>
            <person name="Sasaki T."/>
            <person name="Itoh T."/>
        </authorList>
    </citation>
    <scope>NUCLEOTIDE SEQUENCE [LARGE SCALE GENOMIC DNA]</scope>
    <source>
        <strain evidence="9">cv. Nipponbare</strain>
    </source>
</reference>
<reference evidence="8 9" key="3">
    <citation type="journal article" date="2013" name="Rice">
        <title>Improvement of the Oryza sativa Nipponbare reference genome using next generation sequence and optical map data.</title>
        <authorList>
            <person name="Kawahara Y."/>
            <person name="de la Bastide M."/>
            <person name="Hamilton J.P."/>
            <person name="Kanamori H."/>
            <person name="McCombie W.R."/>
            <person name="Ouyang S."/>
            <person name="Schwartz D.C."/>
            <person name="Tanaka T."/>
            <person name="Wu J."/>
            <person name="Zhou S."/>
            <person name="Childs K.L."/>
            <person name="Davidson R.M."/>
            <person name="Lin H."/>
            <person name="Quesada-Ocampo L."/>
            <person name="Vaillancourt B."/>
            <person name="Sakai H."/>
            <person name="Lee S.S."/>
            <person name="Kim J."/>
            <person name="Numa H."/>
            <person name="Itoh T."/>
            <person name="Buell C.R."/>
            <person name="Matsumoto T."/>
        </authorList>
    </citation>
    <scope>NUCLEOTIDE SEQUENCE [LARGE SCALE GENOMIC DNA]</scope>
    <source>
        <strain evidence="9">cv. Nipponbare</strain>
    </source>
</reference>
<dbReference type="GO" id="GO:0055085">
    <property type="term" value="P:transmembrane transport"/>
    <property type="evidence" value="ECO:0007669"/>
    <property type="project" value="InterPro"/>
</dbReference>
<name>A0A0P0YAS0_ORYSJ</name>
<keyword evidence="7" id="KW-0927">Auxin signaling pathway</keyword>
<accession>A0A0P0YAS0</accession>
<evidence type="ECO:0000256" key="6">
    <source>
        <dbReference type="ARBA" id="ARBA00023136"/>
    </source>
</evidence>
<comment type="similarity">
    <text evidence="2">Belongs to the auxin efflux carrier (TC 2.A.69.1) family.</text>
</comment>
<evidence type="ECO:0000313" key="8">
    <source>
        <dbReference type="EMBL" id="BAT17366.1"/>
    </source>
</evidence>
<evidence type="ECO:0000256" key="4">
    <source>
        <dbReference type="ARBA" id="ARBA00022692"/>
    </source>
</evidence>
<evidence type="ECO:0000313" key="9">
    <source>
        <dbReference type="Proteomes" id="UP000059680"/>
    </source>
</evidence>
<dbReference type="InParanoid" id="A0A0P0YAS0"/>
<dbReference type="GO" id="GO:0016020">
    <property type="term" value="C:membrane"/>
    <property type="evidence" value="ECO:0007669"/>
    <property type="project" value="UniProtKB-SubCell"/>
</dbReference>
<keyword evidence="4" id="KW-0812">Transmembrane</keyword>
<dbReference type="PANTHER" id="PTHR31752">
    <property type="entry name" value="AUXIN EFFLUX CARRIER COMPONENT 1B-RELATED"/>
    <property type="match status" value="1"/>
</dbReference>
<keyword evidence="6" id="KW-0472">Membrane</keyword>
<dbReference type="InterPro" id="IPR051107">
    <property type="entry name" value="Auxin_Efflux_Carrier"/>
</dbReference>
<dbReference type="InterPro" id="IPR004776">
    <property type="entry name" value="Mem_transp_PIN-like"/>
</dbReference>
<keyword evidence="3" id="KW-0813">Transport</keyword>
<dbReference type="PaxDb" id="39947-A0A0P0YAS0"/>
<keyword evidence="9" id="KW-1185">Reference proteome</keyword>
<dbReference type="GO" id="GO:0009734">
    <property type="term" value="P:auxin-activated signaling pathway"/>
    <property type="evidence" value="ECO:0007669"/>
    <property type="project" value="UniProtKB-KW"/>
</dbReference>
<evidence type="ECO:0000256" key="7">
    <source>
        <dbReference type="ARBA" id="ARBA00023294"/>
    </source>
</evidence>
<dbReference type="Proteomes" id="UP000059680">
    <property type="component" value="Chromosome 12"/>
</dbReference>
<dbReference type="AlphaFoldDB" id="A0A0P0YAS0"/>
<keyword evidence="5" id="KW-1133">Transmembrane helix</keyword>
<dbReference type="PANTHER" id="PTHR31752:SF2">
    <property type="entry name" value="AUXIN EFFLUX CARRIER COMPONENT 5"/>
    <property type="match status" value="1"/>
</dbReference>
<gene>
    <name evidence="8" type="ordered locus">Os12g0515200</name>
    <name evidence="8" type="ORF">OSNPB_120515200</name>
</gene>
<evidence type="ECO:0000256" key="2">
    <source>
        <dbReference type="ARBA" id="ARBA00009177"/>
    </source>
</evidence>
<dbReference type="Pfam" id="PF03547">
    <property type="entry name" value="Mem_trans"/>
    <property type="match status" value="1"/>
</dbReference>
<reference evidence="9" key="1">
    <citation type="journal article" date="2005" name="Nature">
        <title>The map-based sequence of the rice genome.</title>
        <authorList>
            <consortium name="International rice genome sequencing project (IRGSP)"/>
            <person name="Matsumoto T."/>
            <person name="Wu J."/>
            <person name="Kanamori H."/>
            <person name="Katayose Y."/>
            <person name="Fujisawa M."/>
            <person name="Namiki N."/>
            <person name="Mizuno H."/>
            <person name="Yamamoto K."/>
            <person name="Antonio B.A."/>
            <person name="Baba T."/>
            <person name="Sakata K."/>
            <person name="Nagamura Y."/>
            <person name="Aoki H."/>
            <person name="Arikawa K."/>
            <person name="Arita K."/>
            <person name="Bito T."/>
            <person name="Chiden Y."/>
            <person name="Fujitsuka N."/>
            <person name="Fukunaka R."/>
            <person name="Hamada M."/>
            <person name="Harada C."/>
            <person name="Hayashi A."/>
            <person name="Hijishita S."/>
            <person name="Honda M."/>
            <person name="Hosokawa S."/>
            <person name="Ichikawa Y."/>
            <person name="Idonuma A."/>
            <person name="Iijima M."/>
            <person name="Ikeda M."/>
            <person name="Ikeno M."/>
            <person name="Ito K."/>
            <person name="Ito S."/>
            <person name="Ito T."/>
            <person name="Ito Y."/>
            <person name="Ito Y."/>
            <person name="Iwabuchi A."/>
            <person name="Kamiya K."/>
            <person name="Karasawa W."/>
            <person name="Kurita K."/>
            <person name="Katagiri S."/>
            <person name="Kikuta A."/>
            <person name="Kobayashi H."/>
            <person name="Kobayashi N."/>
            <person name="Machita K."/>
            <person name="Maehara T."/>
            <person name="Masukawa M."/>
            <person name="Mizubayashi T."/>
            <person name="Mukai Y."/>
            <person name="Nagasaki H."/>
            <person name="Nagata Y."/>
            <person name="Naito S."/>
            <person name="Nakashima M."/>
            <person name="Nakama Y."/>
            <person name="Nakamichi Y."/>
            <person name="Nakamura M."/>
            <person name="Meguro A."/>
            <person name="Negishi M."/>
            <person name="Ohta I."/>
            <person name="Ohta T."/>
            <person name="Okamoto M."/>
            <person name="Ono N."/>
            <person name="Saji S."/>
            <person name="Sakaguchi M."/>
            <person name="Sakai K."/>
            <person name="Shibata M."/>
            <person name="Shimokawa T."/>
            <person name="Song J."/>
            <person name="Takazaki Y."/>
            <person name="Terasawa K."/>
            <person name="Tsugane M."/>
            <person name="Tsuji K."/>
            <person name="Ueda S."/>
            <person name="Waki K."/>
            <person name="Yamagata H."/>
            <person name="Yamamoto M."/>
            <person name="Yamamoto S."/>
            <person name="Yamane H."/>
            <person name="Yoshiki S."/>
            <person name="Yoshihara R."/>
            <person name="Yukawa K."/>
            <person name="Zhong H."/>
            <person name="Yano M."/>
            <person name="Yuan Q."/>
            <person name="Ouyang S."/>
            <person name="Liu J."/>
            <person name="Jones K.M."/>
            <person name="Gansberger K."/>
            <person name="Moffat K."/>
            <person name="Hill J."/>
            <person name="Bera J."/>
            <person name="Fadrosh D."/>
            <person name="Jin S."/>
            <person name="Johri S."/>
            <person name="Kim M."/>
            <person name="Overton L."/>
            <person name="Reardon M."/>
            <person name="Tsitrin T."/>
            <person name="Vuong H."/>
            <person name="Weaver B."/>
            <person name="Ciecko A."/>
            <person name="Tallon L."/>
            <person name="Jackson J."/>
            <person name="Pai G."/>
            <person name="Aken S.V."/>
            <person name="Utterback T."/>
            <person name="Reidmuller S."/>
            <person name="Feldblyum T."/>
            <person name="Hsiao J."/>
            <person name="Zismann V."/>
            <person name="Iobst S."/>
            <person name="de Vazeille A.R."/>
            <person name="Buell C.R."/>
            <person name="Ying K."/>
            <person name="Li Y."/>
            <person name="Lu T."/>
            <person name="Huang Y."/>
            <person name="Zhao Q."/>
            <person name="Feng Q."/>
            <person name="Zhang L."/>
            <person name="Zhu J."/>
            <person name="Weng Q."/>
            <person name="Mu J."/>
            <person name="Lu Y."/>
            <person name="Fan D."/>
            <person name="Liu Y."/>
            <person name="Guan J."/>
            <person name="Zhang Y."/>
            <person name="Yu S."/>
            <person name="Liu X."/>
            <person name="Zhang Y."/>
            <person name="Hong G."/>
            <person name="Han B."/>
            <person name="Choisne N."/>
            <person name="Demange N."/>
            <person name="Orjeda G."/>
            <person name="Samain S."/>
            <person name="Cattolico L."/>
            <person name="Pelletier E."/>
            <person name="Couloux A."/>
            <person name="Segurens B."/>
            <person name="Wincker P."/>
            <person name="D'Hont A."/>
            <person name="Scarpelli C."/>
            <person name="Weissenbach J."/>
            <person name="Salanoubat M."/>
            <person name="Quetier F."/>
            <person name="Yu Y."/>
            <person name="Kim H.R."/>
            <person name="Rambo T."/>
            <person name="Currie J."/>
            <person name="Collura K."/>
            <person name="Luo M."/>
            <person name="Yang T."/>
            <person name="Ammiraju J.S.S."/>
            <person name="Engler F."/>
            <person name="Soderlund C."/>
            <person name="Wing R.A."/>
            <person name="Palmer L.E."/>
            <person name="de la Bastide M."/>
            <person name="Spiegel L."/>
            <person name="Nascimento L."/>
            <person name="Zutavern T."/>
            <person name="O'Shaughnessy A."/>
            <person name="Dike S."/>
            <person name="Dedhia N."/>
            <person name="Preston R."/>
            <person name="Balija V."/>
            <person name="McCombie W.R."/>
            <person name="Chow T."/>
            <person name="Chen H."/>
            <person name="Chung M."/>
            <person name="Chen C."/>
            <person name="Shaw J."/>
            <person name="Wu H."/>
            <person name="Hsiao K."/>
            <person name="Chao Y."/>
            <person name="Chu M."/>
            <person name="Cheng C."/>
            <person name="Hour A."/>
            <person name="Lee P."/>
            <person name="Lin S."/>
            <person name="Lin Y."/>
            <person name="Liou J."/>
            <person name="Liu S."/>
            <person name="Hsing Y."/>
            <person name="Raghuvanshi S."/>
            <person name="Mohanty A."/>
            <person name="Bharti A.K."/>
            <person name="Gaur A."/>
            <person name="Gupta V."/>
            <person name="Kumar D."/>
            <person name="Ravi V."/>
            <person name="Vij S."/>
            <person name="Kapur A."/>
            <person name="Khurana P."/>
            <person name="Khurana P."/>
            <person name="Khurana J.P."/>
            <person name="Tyagi A.K."/>
            <person name="Gaikwad K."/>
            <person name="Singh A."/>
            <person name="Dalal V."/>
            <person name="Srivastava S."/>
            <person name="Dixit A."/>
            <person name="Pal A.K."/>
            <person name="Ghazi I.A."/>
            <person name="Yadav M."/>
            <person name="Pandit A."/>
            <person name="Bhargava A."/>
            <person name="Sureshbabu K."/>
            <person name="Batra K."/>
            <person name="Sharma T.R."/>
            <person name="Mohapatra T."/>
            <person name="Singh N.K."/>
            <person name="Messing J."/>
            <person name="Nelson A.B."/>
            <person name="Fuks G."/>
            <person name="Kavchok S."/>
            <person name="Keizer G."/>
            <person name="Linton E."/>
            <person name="Llaca V."/>
            <person name="Song R."/>
            <person name="Tanyolac B."/>
            <person name="Young S."/>
            <person name="Ho-Il K."/>
            <person name="Hahn J.H."/>
            <person name="Sangsakoo G."/>
            <person name="Vanavichit A."/>
            <person name="de Mattos Luiz.A.T."/>
            <person name="Zimmer P.D."/>
            <person name="Malone G."/>
            <person name="Dellagostin O."/>
            <person name="de Oliveira A.C."/>
            <person name="Bevan M."/>
            <person name="Bancroft I."/>
            <person name="Minx P."/>
            <person name="Cordum H."/>
            <person name="Wilson R."/>
            <person name="Cheng Z."/>
            <person name="Jin W."/>
            <person name="Jiang J."/>
            <person name="Leong S.A."/>
            <person name="Iwama H."/>
            <person name="Gojobori T."/>
            <person name="Itoh T."/>
            <person name="Niimura Y."/>
            <person name="Fujii Y."/>
            <person name="Habara T."/>
            <person name="Sakai H."/>
            <person name="Sato Y."/>
            <person name="Wilson G."/>
            <person name="Kumar K."/>
            <person name="McCouch S."/>
            <person name="Juretic N."/>
            <person name="Hoen D."/>
            <person name="Wright S."/>
            <person name="Bruskiewich R."/>
            <person name="Bureau T."/>
            <person name="Miyao A."/>
            <person name="Hirochika H."/>
            <person name="Nishikawa T."/>
            <person name="Kadowaki K."/>
            <person name="Sugiura M."/>
            <person name="Burr B."/>
            <person name="Sasaki T."/>
        </authorList>
    </citation>
    <scope>NUCLEOTIDE SEQUENCE [LARGE SCALE GENOMIC DNA]</scope>
    <source>
        <strain evidence="9">cv. Nipponbare</strain>
    </source>
</reference>
<evidence type="ECO:0000256" key="1">
    <source>
        <dbReference type="ARBA" id="ARBA00004141"/>
    </source>
</evidence>
<sequence>MISTGLSMGSQESIIACDLCGCILGQVLKFALGPIAMTIASKIVGLHGNKLRAAIIQAAVPQAISSFIFAKEYGLHPEIIITA</sequence>
<comment type="subcellular location">
    <subcellularLocation>
        <location evidence="1">Membrane</location>
        <topology evidence="1">Multi-pass membrane protein</topology>
    </subcellularLocation>
</comment>
<protein>
    <submittedName>
        <fullName evidence="8">Os12g0515200 protein</fullName>
    </submittedName>
</protein>